<comment type="caution">
    <text evidence="11">The sequence shown here is derived from an EMBL/GenBank/DDBJ whole genome shotgun (WGS) entry which is preliminary data.</text>
</comment>
<dbReference type="GO" id="GO:0020037">
    <property type="term" value="F:heme binding"/>
    <property type="evidence" value="ECO:0007669"/>
    <property type="project" value="InterPro"/>
</dbReference>
<sequence>MVVAVYSIAVLVAVAWLCRLCLSKSKPLPPGPRGLPFIGNFYKLPARYQWRQLDQWHKTYGPIITVRAGQQIIISLANYKTANDLLAKRTSIYGSRPHTTVTQDSMLKDFGSILAPHGPRWMHNRKMQASLLTAGRCQLYRPLQDVESRQLLFNLLSSNGFEDEFDRYSDSLVSTLLYGKPLLTGKAPEIKEIAAVARDFLTLATPGMWLADLFPILSWLPTSLADWRRVGNANYLYKMGFFQKCTEFALSREAWNWTVERQRSEKHAWDNDTVFTLGELYQGGSHTTSAVLSAGVLACVSYPNAMRRVQQELDAQVGEDRLPDSQDMPGLGYTRAFVKEALRWRTVFPMGGPHCALVDDEYEGYRIPKGAIVVANQSSLDMDHNVFEQPEQFEPQRWLDNPRLPHGAFGWGRRKCPGQHLAKNSLELVFARMLWAYNLAWAEGQDQRLDCIEIEQTGIFCKPVNFGVKFSVRSDKRERVVREGAEGGWNHVEAILNDIGAKFAA</sequence>
<evidence type="ECO:0000256" key="7">
    <source>
        <dbReference type="ARBA" id="ARBA00023033"/>
    </source>
</evidence>
<keyword evidence="3 8" id="KW-0349">Heme</keyword>
<dbReference type="AlphaFoldDB" id="A0A2C5YPG9"/>
<proteinExistence type="inferred from homology"/>
<dbReference type="GO" id="GO:0016705">
    <property type="term" value="F:oxidoreductase activity, acting on paired donors, with incorporation or reduction of molecular oxygen"/>
    <property type="evidence" value="ECO:0007669"/>
    <property type="project" value="InterPro"/>
</dbReference>
<reference evidence="11 12" key="1">
    <citation type="submission" date="2017-06" db="EMBL/GenBank/DDBJ databases">
        <title>Ant-infecting Ophiocordyceps genomes reveal a high diversity of potential behavioral manipulation genes and a possible major role for enterotoxins.</title>
        <authorList>
            <person name="De Bekker C."/>
            <person name="Evans H.C."/>
            <person name="Brachmann A."/>
            <person name="Hughes D.P."/>
        </authorList>
    </citation>
    <scope>NUCLEOTIDE SEQUENCE [LARGE SCALE GENOMIC DNA]</scope>
    <source>
        <strain evidence="11 12">1348a</strain>
    </source>
</reference>
<dbReference type="Gene3D" id="1.10.630.10">
    <property type="entry name" value="Cytochrome P450"/>
    <property type="match status" value="1"/>
</dbReference>
<dbReference type="EMBL" id="NJEU01001054">
    <property type="protein sequence ID" value="PHH68801.1"/>
    <property type="molecule type" value="Genomic_DNA"/>
</dbReference>
<feature type="signal peptide" evidence="10">
    <location>
        <begin position="1"/>
        <end position="23"/>
    </location>
</feature>
<dbReference type="PROSITE" id="PS00086">
    <property type="entry name" value="CYTOCHROME_P450"/>
    <property type="match status" value="1"/>
</dbReference>
<feature type="binding site" description="axial binding residue" evidence="8">
    <location>
        <position position="416"/>
    </location>
    <ligand>
        <name>heme</name>
        <dbReference type="ChEBI" id="CHEBI:30413"/>
    </ligand>
    <ligandPart>
        <name>Fe</name>
        <dbReference type="ChEBI" id="CHEBI:18248"/>
    </ligandPart>
</feature>
<gene>
    <name evidence="11" type="ORF">CDD82_265</name>
</gene>
<evidence type="ECO:0000256" key="5">
    <source>
        <dbReference type="ARBA" id="ARBA00023002"/>
    </source>
</evidence>
<dbReference type="GO" id="GO:0004497">
    <property type="term" value="F:monooxygenase activity"/>
    <property type="evidence" value="ECO:0007669"/>
    <property type="project" value="UniProtKB-KW"/>
</dbReference>
<dbReference type="CDD" id="cd11065">
    <property type="entry name" value="CYP64-like"/>
    <property type="match status" value="1"/>
</dbReference>
<dbReference type="InterPro" id="IPR017972">
    <property type="entry name" value="Cyt_P450_CS"/>
</dbReference>
<dbReference type="OrthoDB" id="1470350at2759"/>
<dbReference type="InterPro" id="IPR036396">
    <property type="entry name" value="Cyt_P450_sf"/>
</dbReference>
<evidence type="ECO:0000256" key="3">
    <source>
        <dbReference type="ARBA" id="ARBA00022617"/>
    </source>
</evidence>
<evidence type="ECO:0000256" key="2">
    <source>
        <dbReference type="ARBA" id="ARBA00010617"/>
    </source>
</evidence>
<dbReference type="Proteomes" id="UP000224854">
    <property type="component" value="Unassembled WGS sequence"/>
</dbReference>
<dbReference type="Pfam" id="PF00067">
    <property type="entry name" value="p450"/>
    <property type="match status" value="1"/>
</dbReference>
<dbReference type="PANTHER" id="PTHR46300">
    <property type="entry name" value="P450, PUTATIVE (EUROFUNG)-RELATED-RELATED"/>
    <property type="match status" value="1"/>
</dbReference>
<organism evidence="11 12">
    <name type="scientific">Ophiocordyceps australis</name>
    <dbReference type="NCBI Taxonomy" id="1399860"/>
    <lineage>
        <taxon>Eukaryota</taxon>
        <taxon>Fungi</taxon>
        <taxon>Dikarya</taxon>
        <taxon>Ascomycota</taxon>
        <taxon>Pezizomycotina</taxon>
        <taxon>Sordariomycetes</taxon>
        <taxon>Hypocreomycetidae</taxon>
        <taxon>Hypocreales</taxon>
        <taxon>Ophiocordycipitaceae</taxon>
        <taxon>Ophiocordyceps</taxon>
    </lineage>
</organism>
<accession>A0A2C5YPG9</accession>
<evidence type="ECO:0000313" key="12">
    <source>
        <dbReference type="Proteomes" id="UP000224854"/>
    </source>
</evidence>
<evidence type="ECO:0000256" key="8">
    <source>
        <dbReference type="PIRSR" id="PIRSR602401-1"/>
    </source>
</evidence>
<feature type="chain" id="PRO_5012451536" description="Cytochrome P450" evidence="10">
    <location>
        <begin position="24"/>
        <end position="505"/>
    </location>
</feature>
<dbReference type="InterPro" id="IPR050364">
    <property type="entry name" value="Cytochrome_P450_fung"/>
</dbReference>
<dbReference type="InterPro" id="IPR002401">
    <property type="entry name" value="Cyt_P450_E_grp-I"/>
</dbReference>
<evidence type="ECO:0000256" key="10">
    <source>
        <dbReference type="SAM" id="SignalP"/>
    </source>
</evidence>
<keyword evidence="4 8" id="KW-0479">Metal-binding</keyword>
<dbReference type="SUPFAM" id="SSF48264">
    <property type="entry name" value="Cytochrome P450"/>
    <property type="match status" value="1"/>
</dbReference>
<keyword evidence="12" id="KW-1185">Reference proteome</keyword>
<comment type="cofactor">
    <cofactor evidence="1 8">
        <name>heme</name>
        <dbReference type="ChEBI" id="CHEBI:30413"/>
    </cofactor>
</comment>
<keyword evidence="10" id="KW-0732">Signal</keyword>
<evidence type="ECO:0000256" key="1">
    <source>
        <dbReference type="ARBA" id="ARBA00001971"/>
    </source>
</evidence>
<protein>
    <recommendedName>
        <fullName evidence="13">Cytochrome P450</fullName>
    </recommendedName>
</protein>
<dbReference type="PANTHER" id="PTHR46300:SF1">
    <property type="entry name" value="P450, PUTATIVE (EUROFUNG)-RELATED"/>
    <property type="match status" value="1"/>
</dbReference>
<evidence type="ECO:0000313" key="11">
    <source>
        <dbReference type="EMBL" id="PHH68801.1"/>
    </source>
</evidence>
<keyword evidence="6 8" id="KW-0408">Iron</keyword>
<evidence type="ECO:0000256" key="6">
    <source>
        <dbReference type="ARBA" id="ARBA00023004"/>
    </source>
</evidence>
<evidence type="ECO:0008006" key="13">
    <source>
        <dbReference type="Google" id="ProtNLM"/>
    </source>
</evidence>
<evidence type="ECO:0000256" key="4">
    <source>
        <dbReference type="ARBA" id="ARBA00022723"/>
    </source>
</evidence>
<dbReference type="PRINTS" id="PR00463">
    <property type="entry name" value="EP450I"/>
</dbReference>
<evidence type="ECO:0000256" key="9">
    <source>
        <dbReference type="RuleBase" id="RU000461"/>
    </source>
</evidence>
<name>A0A2C5YPG9_9HYPO</name>
<comment type="similarity">
    <text evidence="2 9">Belongs to the cytochrome P450 family.</text>
</comment>
<keyword evidence="7 9" id="KW-0503">Monooxygenase</keyword>
<dbReference type="GO" id="GO:0005506">
    <property type="term" value="F:iron ion binding"/>
    <property type="evidence" value="ECO:0007669"/>
    <property type="project" value="InterPro"/>
</dbReference>
<keyword evidence="5 9" id="KW-0560">Oxidoreductase</keyword>
<dbReference type="InterPro" id="IPR001128">
    <property type="entry name" value="Cyt_P450"/>
</dbReference>